<name>A0ABN9F8Y1_9NEOB</name>
<dbReference type="EMBL" id="CATNWA010016534">
    <property type="protein sequence ID" value="CAI9593500.1"/>
    <property type="molecule type" value="Genomic_DNA"/>
</dbReference>
<accession>A0ABN9F8Y1</accession>
<evidence type="ECO:0000313" key="1">
    <source>
        <dbReference type="EMBL" id="CAI9593500.1"/>
    </source>
</evidence>
<dbReference type="Proteomes" id="UP001162483">
    <property type="component" value="Unassembled WGS sequence"/>
</dbReference>
<proteinExistence type="predicted"/>
<reference evidence="1" key="1">
    <citation type="submission" date="2023-05" db="EMBL/GenBank/DDBJ databases">
        <authorList>
            <person name="Stuckert A."/>
        </authorList>
    </citation>
    <scope>NUCLEOTIDE SEQUENCE</scope>
</reference>
<evidence type="ECO:0000313" key="2">
    <source>
        <dbReference type="Proteomes" id="UP001162483"/>
    </source>
</evidence>
<protein>
    <submittedName>
        <fullName evidence="1">Uncharacterized protein</fullName>
    </submittedName>
</protein>
<feature type="non-terminal residue" evidence="1">
    <location>
        <position position="1"/>
    </location>
</feature>
<gene>
    <name evidence="1" type="ORF">SPARVUS_LOCUS11568054</name>
</gene>
<comment type="caution">
    <text evidence="1">The sequence shown here is derived from an EMBL/GenBank/DDBJ whole genome shotgun (WGS) entry which is preliminary data.</text>
</comment>
<keyword evidence="2" id="KW-1185">Reference proteome</keyword>
<sequence length="67" mass="7434">IHFQFNWCPHSSRDDATWQSQGHDTNDLAFCKDGILVTTVMGAFFPLTSKARGILPTDPQCKGHSSL</sequence>
<organism evidence="1 2">
    <name type="scientific">Staurois parvus</name>
    <dbReference type="NCBI Taxonomy" id="386267"/>
    <lineage>
        <taxon>Eukaryota</taxon>
        <taxon>Metazoa</taxon>
        <taxon>Chordata</taxon>
        <taxon>Craniata</taxon>
        <taxon>Vertebrata</taxon>
        <taxon>Euteleostomi</taxon>
        <taxon>Amphibia</taxon>
        <taxon>Batrachia</taxon>
        <taxon>Anura</taxon>
        <taxon>Neobatrachia</taxon>
        <taxon>Ranoidea</taxon>
        <taxon>Ranidae</taxon>
        <taxon>Staurois</taxon>
    </lineage>
</organism>